<dbReference type="EMBL" id="JAFBBK010000001">
    <property type="protein sequence ID" value="MBM7416401.1"/>
    <property type="molecule type" value="Genomic_DNA"/>
</dbReference>
<evidence type="ECO:0000256" key="7">
    <source>
        <dbReference type="SAM" id="MobiDB-lite"/>
    </source>
</evidence>
<feature type="transmembrane region" description="Helical" evidence="8">
    <location>
        <begin position="99"/>
        <end position="122"/>
    </location>
</feature>
<evidence type="ECO:0000313" key="11">
    <source>
        <dbReference type="Proteomes" id="UP000703038"/>
    </source>
</evidence>
<feature type="transmembrane region" description="Helical" evidence="8">
    <location>
        <begin position="329"/>
        <end position="348"/>
    </location>
</feature>
<dbReference type="InterPro" id="IPR036259">
    <property type="entry name" value="MFS_trans_sf"/>
</dbReference>
<evidence type="ECO:0000256" key="1">
    <source>
        <dbReference type="ARBA" id="ARBA00004651"/>
    </source>
</evidence>
<evidence type="ECO:0000259" key="9">
    <source>
        <dbReference type="PROSITE" id="PS50850"/>
    </source>
</evidence>
<gene>
    <name evidence="10" type="ORF">JOE42_003134</name>
</gene>
<organism evidence="10 11">
    <name type="scientific">Rhodococcoides corynebacterioides</name>
    <dbReference type="NCBI Taxonomy" id="53972"/>
    <lineage>
        <taxon>Bacteria</taxon>
        <taxon>Bacillati</taxon>
        <taxon>Actinomycetota</taxon>
        <taxon>Actinomycetes</taxon>
        <taxon>Mycobacteriales</taxon>
        <taxon>Nocardiaceae</taxon>
        <taxon>Rhodococcoides</taxon>
    </lineage>
</organism>
<evidence type="ECO:0000256" key="6">
    <source>
        <dbReference type="ARBA" id="ARBA00023136"/>
    </source>
</evidence>
<dbReference type="PANTHER" id="PTHR23501:SF197">
    <property type="entry name" value="COMD"/>
    <property type="match status" value="1"/>
</dbReference>
<keyword evidence="11" id="KW-1185">Reference proteome</keyword>
<feature type="transmembrane region" description="Helical" evidence="8">
    <location>
        <begin position="68"/>
        <end position="87"/>
    </location>
</feature>
<evidence type="ECO:0000256" key="8">
    <source>
        <dbReference type="SAM" id="Phobius"/>
    </source>
</evidence>
<feature type="region of interest" description="Disordered" evidence="7">
    <location>
        <begin position="1"/>
        <end position="24"/>
    </location>
</feature>
<keyword evidence="3" id="KW-1003">Cell membrane</keyword>
<feature type="transmembrane region" description="Helical" evidence="8">
    <location>
        <begin position="128"/>
        <end position="148"/>
    </location>
</feature>
<feature type="transmembrane region" description="Helical" evidence="8">
    <location>
        <begin position="160"/>
        <end position="179"/>
    </location>
</feature>
<evidence type="ECO:0000256" key="5">
    <source>
        <dbReference type="ARBA" id="ARBA00022989"/>
    </source>
</evidence>
<reference evidence="10 11" key="1">
    <citation type="submission" date="2021-01" db="EMBL/GenBank/DDBJ databases">
        <title>Genomics of switchgrass bacterial isolates.</title>
        <authorList>
            <person name="Shade A."/>
        </authorList>
    </citation>
    <scope>NUCLEOTIDE SEQUENCE [LARGE SCALE GENOMIC DNA]</scope>
    <source>
        <strain evidence="10 11">PvP111</strain>
    </source>
</reference>
<dbReference type="Gene3D" id="1.20.1250.20">
    <property type="entry name" value="MFS general substrate transporter like domains"/>
    <property type="match status" value="1"/>
</dbReference>
<dbReference type="InterPro" id="IPR020846">
    <property type="entry name" value="MFS_dom"/>
</dbReference>
<keyword evidence="6 8" id="KW-0472">Membrane</keyword>
<comment type="caution">
    <text evidence="10">The sequence shown here is derived from an EMBL/GenBank/DDBJ whole genome shotgun (WGS) entry which is preliminary data.</text>
</comment>
<sequence length="571" mass="60214">MTDDTLRPATGAGSPQPDTSGDTGQFTHRQIMTIISGLMLGMFLAALDQTIVSTSIRTIADDLQGFSVQAWVTTAYLITATISTPLYGKLSDIYGRKQFFLTAITIFVIGSALCGFATSMYQLAAFRAFQGLGAGGLFSLALTIVGDIVPPRERAKYQGYFLAVFGTSSVLGPVIGGVLSGQSEILNITGWRWVFFVNVPIGIVALFVVAKVLNLPRRHGSAVVDWGGAAALAVGLVPLLIIAEQGRTWGWGSGRAMICYAIGVLGIAAFIAIEIRMTTNALIPMRFFRNSTFSVGLVLSVITGAAMFGGITLLPQYLQVVKGSSPTLAGFQMLPLVLGIMVASVFSGQMISRTGHYRPYPIIGTTLMTVCMFAFSFIRYDTPLWMIMVAMFGFGFGLGNLMQPLTLAIQNALPPQDMGVSTSSATFFRQIGGTIGVAVFLSLLFSRVTDAIASALRSAAETPEFRDAVGQAASSTDPAVSGLAQGLAQGNGSAAGGILDDTSFIQKLPDAVAAPFQIGFSDAMDSVFVVAGFVLALAFVINLFYKEVPLRTQGGLAAQASERTASKDAAE</sequence>
<feature type="transmembrane region" description="Helical" evidence="8">
    <location>
        <begin position="255"/>
        <end position="273"/>
    </location>
</feature>
<feature type="transmembrane region" description="Helical" evidence="8">
    <location>
        <begin position="293"/>
        <end position="317"/>
    </location>
</feature>
<feature type="transmembrane region" description="Helical" evidence="8">
    <location>
        <begin position="191"/>
        <end position="210"/>
    </location>
</feature>
<keyword evidence="4 8" id="KW-0812">Transmembrane</keyword>
<dbReference type="PROSITE" id="PS50850">
    <property type="entry name" value="MFS"/>
    <property type="match status" value="1"/>
</dbReference>
<feature type="transmembrane region" description="Helical" evidence="8">
    <location>
        <begin position="360"/>
        <end position="378"/>
    </location>
</feature>
<feature type="domain" description="Major facilitator superfamily (MFS) profile" evidence="9">
    <location>
        <begin position="34"/>
        <end position="550"/>
    </location>
</feature>
<dbReference type="Pfam" id="PF07690">
    <property type="entry name" value="MFS_1"/>
    <property type="match status" value="1"/>
</dbReference>
<dbReference type="RefSeq" id="WP_204869217.1">
    <property type="nucleotide sequence ID" value="NZ_JAFBBK010000001.1"/>
</dbReference>
<keyword evidence="2" id="KW-0813">Transport</keyword>
<dbReference type="CDD" id="cd17502">
    <property type="entry name" value="MFS_Azr1_MDR_like"/>
    <property type="match status" value="1"/>
</dbReference>
<evidence type="ECO:0000256" key="4">
    <source>
        <dbReference type="ARBA" id="ARBA00022692"/>
    </source>
</evidence>
<comment type="subcellular location">
    <subcellularLocation>
        <location evidence="1">Cell membrane</location>
        <topology evidence="1">Multi-pass membrane protein</topology>
    </subcellularLocation>
</comment>
<evidence type="ECO:0000256" key="2">
    <source>
        <dbReference type="ARBA" id="ARBA00022448"/>
    </source>
</evidence>
<evidence type="ECO:0000313" key="10">
    <source>
        <dbReference type="EMBL" id="MBM7416401.1"/>
    </source>
</evidence>
<proteinExistence type="predicted"/>
<evidence type="ECO:0000256" key="3">
    <source>
        <dbReference type="ARBA" id="ARBA00022475"/>
    </source>
</evidence>
<keyword evidence="5 8" id="KW-1133">Transmembrane helix</keyword>
<dbReference type="PANTHER" id="PTHR23501">
    <property type="entry name" value="MAJOR FACILITATOR SUPERFAMILY"/>
    <property type="match status" value="1"/>
</dbReference>
<dbReference type="InterPro" id="IPR011701">
    <property type="entry name" value="MFS"/>
</dbReference>
<dbReference type="SUPFAM" id="SSF103473">
    <property type="entry name" value="MFS general substrate transporter"/>
    <property type="match status" value="1"/>
</dbReference>
<accession>A0ABS2KYN0</accession>
<feature type="transmembrane region" description="Helical" evidence="8">
    <location>
        <begin position="222"/>
        <end position="243"/>
    </location>
</feature>
<feature type="transmembrane region" description="Helical" evidence="8">
    <location>
        <begin position="426"/>
        <end position="445"/>
    </location>
</feature>
<dbReference type="Gene3D" id="1.20.1720.10">
    <property type="entry name" value="Multidrug resistance protein D"/>
    <property type="match status" value="1"/>
</dbReference>
<dbReference type="NCBIfam" id="TIGR00711">
    <property type="entry name" value="efflux_EmrB"/>
    <property type="match status" value="1"/>
</dbReference>
<protein>
    <submittedName>
        <fullName evidence="10">EmrB/QacA subfamily drug resistance transporter</fullName>
    </submittedName>
</protein>
<dbReference type="Proteomes" id="UP000703038">
    <property type="component" value="Unassembled WGS sequence"/>
</dbReference>
<feature type="transmembrane region" description="Helical" evidence="8">
    <location>
        <begin position="526"/>
        <end position="545"/>
    </location>
</feature>
<name>A0ABS2KYN0_9NOCA</name>
<feature type="transmembrane region" description="Helical" evidence="8">
    <location>
        <begin position="384"/>
        <end position="405"/>
    </location>
</feature>
<feature type="transmembrane region" description="Helical" evidence="8">
    <location>
        <begin position="34"/>
        <end position="56"/>
    </location>
</feature>
<dbReference type="InterPro" id="IPR004638">
    <property type="entry name" value="EmrB-like"/>
</dbReference>